<evidence type="ECO:0000313" key="3">
    <source>
        <dbReference type="Proteomes" id="UP001325680"/>
    </source>
</evidence>
<proteinExistence type="predicted"/>
<name>A0ABZ0W894_9BACT</name>
<dbReference type="EMBL" id="CP139960">
    <property type="protein sequence ID" value="WQD39503.1"/>
    <property type="molecule type" value="Genomic_DNA"/>
</dbReference>
<dbReference type="RefSeq" id="WP_114788944.1">
    <property type="nucleotide sequence ID" value="NZ_CP139960.1"/>
</dbReference>
<keyword evidence="3" id="KW-1185">Reference proteome</keyword>
<dbReference type="Gene3D" id="1.20.120.450">
    <property type="entry name" value="dinb family like domain"/>
    <property type="match status" value="1"/>
</dbReference>
<dbReference type="Proteomes" id="UP001325680">
    <property type="component" value="Chromosome"/>
</dbReference>
<dbReference type="InterPro" id="IPR034660">
    <property type="entry name" value="DinB/YfiT-like"/>
</dbReference>
<reference evidence="2 3" key="1">
    <citation type="submission" date="2023-12" db="EMBL/GenBank/DDBJ databases">
        <title>Genome sequencing and assembly of bacterial species from a model synthetic community.</title>
        <authorList>
            <person name="Hogle S.L."/>
        </authorList>
    </citation>
    <scope>NUCLEOTIDE SEQUENCE [LARGE SCALE GENOMIC DNA]</scope>
    <source>
        <strain evidence="2 3">HAMBI_3031</strain>
    </source>
</reference>
<dbReference type="Pfam" id="PF12867">
    <property type="entry name" value="DinB_2"/>
    <property type="match status" value="1"/>
</dbReference>
<accession>A0ABZ0W894</accession>
<sequence>MRPQKADYPVFYDTYICLTTGADVQSVLSQSLNNLDSFLHSIPENRSNFAYAEGKWTVKEVVQHCIDTERIFAYRALSHARGEQQSLPGFEQNDYAATADVAQRSLTSLIEEFILVRRTTVLLFEGLLQADLERIGIINGQPIKTFCWGYIIEGHWLHHQRILKEKYSL</sequence>
<gene>
    <name evidence="2" type="ORF">U0035_04995</name>
</gene>
<dbReference type="InterPro" id="IPR024775">
    <property type="entry name" value="DinB-like"/>
</dbReference>
<evidence type="ECO:0000313" key="2">
    <source>
        <dbReference type="EMBL" id="WQD39503.1"/>
    </source>
</evidence>
<evidence type="ECO:0000259" key="1">
    <source>
        <dbReference type="Pfam" id="PF12867"/>
    </source>
</evidence>
<feature type="domain" description="DinB-like" evidence="1">
    <location>
        <begin position="29"/>
        <end position="161"/>
    </location>
</feature>
<protein>
    <submittedName>
        <fullName evidence="2">DinB family protein</fullName>
    </submittedName>
</protein>
<organism evidence="2 3">
    <name type="scientific">Niabella yanshanensis</name>
    <dbReference type="NCBI Taxonomy" id="577386"/>
    <lineage>
        <taxon>Bacteria</taxon>
        <taxon>Pseudomonadati</taxon>
        <taxon>Bacteroidota</taxon>
        <taxon>Chitinophagia</taxon>
        <taxon>Chitinophagales</taxon>
        <taxon>Chitinophagaceae</taxon>
        <taxon>Niabella</taxon>
    </lineage>
</organism>
<dbReference type="SUPFAM" id="SSF109854">
    <property type="entry name" value="DinB/YfiT-like putative metalloenzymes"/>
    <property type="match status" value="1"/>
</dbReference>